<keyword evidence="5" id="KW-0805">Transcription regulation</keyword>
<evidence type="ECO:0000256" key="8">
    <source>
        <dbReference type="SAM" id="MobiDB-lite"/>
    </source>
</evidence>
<evidence type="ECO:0000256" key="7">
    <source>
        <dbReference type="ARBA" id="ARBA00023242"/>
    </source>
</evidence>
<dbReference type="Proteomes" id="UP000504636">
    <property type="component" value="Unplaced"/>
</dbReference>
<evidence type="ECO:0000256" key="2">
    <source>
        <dbReference type="ARBA" id="ARBA00022723"/>
    </source>
</evidence>
<feature type="domain" description="Copper-fist" evidence="9">
    <location>
        <begin position="1"/>
        <end position="40"/>
    </location>
</feature>
<dbReference type="PROSITE" id="PS50073">
    <property type="entry name" value="COPPER_FIST_2"/>
    <property type="match status" value="1"/>
</dbReference>
<dbReference type="AlphaFoldDB" id="A0A6A6Y7P7"/>
<evidence type="ECO:0000256" key="5">
    <source>
        <dbReference type="ARBA" id="ARBA00023015"/>
    </source>
</evidence>
<keyword evidence="7" id="KW-0539">Nucleus</keyword>
<dbReference type="GO" id="GO:0000981">
    <property type="term" value="F:DNA-binding transcription factor activity, RNA polymerase II-specific"/>
    <property type="evidence" value="ECO:0007669"/>
    <property type="project" value="TreeGrafter"/>
</dbReference>
<reference evidence="12" key="3">
    <citation type="submission" date="2025-04" db="UniProtKB">
        <authorList>
            <consortium name="RefSeq"/>
        </authorList>
    </citation>
    <scope>IDENTIFICATION</scope>
    <source>
        <strain evidence="12">CBS 304.34</strain>
    </source>
</reference>
<sequence length="550" mass="59450">MPTFEGEKWACASCIKGHRVSGCTHTDRELHHINPKGRPVKQCEHCRGARKSKSHHAKCDCGDKKDKDKAKDKGDLKGELLAGVSVEGISNLSAVGGHNCGCHSGATCTCGLVKKESLDLKLDTGALKLAQHPPKPKPRLTATQSESTLTVFANGHHKPCHRLNNAAHVSGAPYKIPRPHTLHDPLGHYSHDNIKRIYEQPNNPAQRSLDTLSLSNSNFYSVFSSPAQRSVDSLPLASSDGMFNGTYAPFDPQKPMFAKHPENGLPHDGSSPDSQLSDTIPSQTQWAWTPTTASRNGTFGLDSLSTSPSQEYLPALENDWAIPSAGINPSWSAKDLPLVPNRSANAFPISQSGESNKQSVPNLTPSSSGAQSEIGEPNMFENVEYTAPQSVMGESLPWDESAQFRDAPSYRMRAATGGSEFRQAPTSAPGNDARRSLDLDFTKRFNESLLEQGVNSNFMPFQSPNIEASKGMSGAPTYAPTSVPVDGNSLYSTDEYAPRSIMIPNNIEDIPTSNPWLGFDDVTNFGLTSFDPPLDLSVDVSNYPAGGPWI</sequence>
<organism evidence="10">
    <name type="scientific">Mytilinidion resinicola</name>
    <dbReference type="NCBI Taxonomy" id="574789"/>
    <lineage>
        <taxon>Eukaryota</taxon>
        <taxon>Fungi</taxon>
        <taxon>Dikarya</taxon>
        <taxon>Ascomycota</taxon>
        <taxon>Pezizomycotina</taxon>
        <taxon>Dothideomycetes</taxon>
        <taxon>Pleosporomycetidae</taxon>
        <taxon>Mytilinidiales</taxon>
        <taxon>Mytilinidiaceae</taxon>
        <taxon>Mytilinidion</taxon>
    </lineage>
</organism>
<evidence type="ECO:0000313" key="11">
    <source>
        <dbReference type="Proteomes" id="UP000504636"/>
    </source>
</evidence>
<dbReference type="GO" id="GO:0005507">
    <property type="term" value="F:copper ion binding"/>
    <property type="evidence" value="ECO:0007669"/>
    <property type="project" value="InterPro"/>
</dbReference>
<evidence type="ECO:0000313" key="12">
    <source>
        <dbReference type="RefSeq" id="XP_033571674.1"/>
    </source>
</evidence>
<protein>
    <recommendedName>
        <fullName evidence="9">Copper-fist domain-containing protein</fullName>
    </recommendedName>
</protein>
<dbReference type="PANTHER" id="PTHR28088:SF5">
    <property type="entry name" value="TRANSCRIPTIONAL ACTIVATOR HAA1-RELATED"/>
    <property type="match status" value="1"/>
</dbReference>
<dbReference type="EMBL" id="MU003712">
    <property type="protein sequence ID" value="KAF2804710.1"/>
    <property type="molecule type" value="Genomic_DNA"/>
</dbReference>
<dbReference type="PANTHER" id="PTHR28088">
    <property type="entry name" value="TRANSCRIPTIONAL ACTIVATOR HAA1-RELATED"/>
    <property type="match status" value="1"/>
</dbReference>
<reference evidence="10 12" key="1">
    <citation type="journal article" date="2020" name="Stud. Mycol.">
        <title>101 Dothideomycetes genomes: a test case for predicting lifestyles and emergence of pathogens.</title>
        <authorList>
            <person name="Haridas S."/>
            <person name="Albert R."/>
            <person name="Binder M."/>
            <person name="Bloem J."/>
            <person name="Labutti K."/>
            <person name="Salamov A."/>
            <person name="Andreopoulos B."/>
            <person name="Baker S."/>
            <person name="Barry K."/>
            <person name="Bills G."/>
            <person name="Bluhm B."/>
            <person name="Cannon C."/>
            <person name="Castanera R."/>
            <person name="Culley D."/>
            <person name="Daum C."/>
            <person name="Ezra D."/>
            <person name="Gonzalez J."/>
            <person name="Henrissat B."/>
            <person name="Kuo A."/>
            <person name="Liang C."/>
            <person name="Lipzen A."/>
            <person name="Lutzoni F."/>
            <person name="Magnuson J."/>
            <person name="Mondo S."/>
            <person name="Nolan M."/>
            <person name="Ohm R."/>
            <person name="Pangilinan J."/>
            <person name="Park H.-J."/>
            <person name="Ramirez L."/>
            <person name="Alfaro M."/>
            <person name="Sun H."/>
            <person name="Tritt A."/>
            <person name="Yoshinaga Y."/>
            <person name="Zwiers L.-H."/>
            <person name="Turgeon B."/>
            <person name="Goodwin S."/>
            <person name="Spatafora J."/>
            <person name="Crous P."/>
            <person name="Grigoriev I."/>
        </authorList>
    </citation>
    <scope>NUCLEOTIDE SEQUENCE</scope>
    <source>
        <strain evidence="10 12">CBS 304.34</strain>
    </source>
</reference>
<dbReference type="GO" id="GO:0000978">
    <property type="term" value="F:RNA polymerase II cis-regulatory region sequence-specific DNA binding"/>
    <property type="evidence" value="ECO:0007669"/>
    <property type="project" value="TreeGrafter"/>
</dbReference>
<comment type="subcellular location">
    <subcellularLocation>
        <location evidence="1">Nucleus</location>
    </subcellularLocation>
</comment>
<evidence type="ECO:0000256" key="4">
    <source>
        <dbReference type="ARBA" id="ARBA00023008"/>
    </source>
</evidence>
<gene>
    <name evidence="10 12" type="ORF">BDZ99DRAFT_150813</name>
</gene>
<dbReference type="GO" id="GO:0005634">
    <property type="term" value="C:nucleus"/>
    <property type="evidence" value="ECO:0007669"/>
    <property type="project" value="UniProtKB-SubCell"/>
</dbReference>
<keyword evidence="3" id="KW-0862">Zinc</keyword>
<evidence type="ECO:0000256" key="6">
    <source>
        <dbReference type="ARBA" id="ARBA00023163"/>
    </source>
</evidence>
<feature type="compositionally biased region" description="Polar residues" evidence="8">
    <location>
        <begin position="271"/>
        <end position="284"/>
    </location>
</feature>
<reference evidence="12" key="2">
    <citation type="submission" date="2020-04" db="EMBL/GenBank/DDBJ databases">
        <authorList>
            <consortium name="NCBI Genome Project"/>
        </authorList>
    </citation>
    <scope>NUCLEOTIDE SEQUENCE</scope>
    <source>
        <strain evidence="12">CBS 304.34</strain>
    </source>
</reference>
<dbReference type="InterPro" id="IPR051763">
    <property type="entry name" value="Copper_Homeo_Regul"/>
</dbReference>
<dbReference type="Gene3D" id="3.90.430.10">
    <property type="entry name" value="Copper fist DNA-binding domain"/>
    <property type="match status" value="1"/>
</dbReference>
<dbReference type="GO" id="GO:0045944">
    <property type="term" value="P:positive regulation of transcription by RNA polymerase II"/>
    <property type="evidence" value="ECO:0007669"/>
    <property type="project" value="TreeGrafter"/>
</dbReference>
<evidence type="ECO:0000259" key="9">
    <source>
        <dbReference type="PROSITE" id="PS50073"/>
    </source>
</evidence>
<name>A0A6A6Y7P7_9PEZI</name>
<keyword evidence="6" id="KW-0804">Transcription</keyword>
<feature type="region of interest" description="Disordered" evidence="8">
    <location>
        <begin position="248"/>
        <end position="284"/>
    </location>
</feature>
<feature type="region of interest" description="Disordered" evidence="8">
    <location>
        <begin position="345"/>
        <end position="374"/>
    </location>
</feature>
<keyword evidence="2" id="KW-0479">Metal-binding</keyword>
<dbReference type="FunFam" id="3.90.430.10:FF:000001">
    <property type="entry name" value="Copper fist DNA-binding protein"/>
    <property type="match status" value="1"/>
</dbReference>
<keyword evidence="4" id="KW-0186">Copper</keyword>
<dbReference type="GeneID" id="54453673"/>
<evidence type="ECO:0000256" key="3">
    <source>
        <dbReference type="ARBA" id="ARBA00022833"/>
    </source>
</evidence>
<dbReference type="SUPFAM" id="SSF57879">
    <property type="entry name" value="Zinc domain conserved in yeast copper-regulated transcription factors"/>
    <property type="match status" value="1"/>
</dbReference>
<dbReference type="GO" id="GO:0006878">
    <property type="term" value="P:intracellular copper ion homeostasis"/>
    <property type="evidence" value="ECO:0007669"/>
    <property type="project" value="TreeGrafter"/>
</dbReference>
<evidence type="ECO:0000313" key="10">
    <source>
        <dbReference type="EMBL" id="KAF2804710.1"/>
    </source>
</evidence>
<dbReference type="OrthoDB" id="5600085at2759"/>
<accession>A0A6A6Y7P7</accession>
<dbReference type="GO" id="GO:0006879">
    <property type="term" value="P:intracellular iron ion homeostasis"/>
    <property type="evidence" value="ECO:0007669"/>
    <property type="project" value="TreeGrafter"/>
</dbReference>
<dbReference type="InterPro" id="IPR001083">
    <property type="entry name" value="Cu_fist_DNA-bd_dom"/>
</dbReference>
<feature type="compositionally biased region" description="Polar residues" evidence="8">
    <location>
        <begin position="345"/>
        <end position="371"/>
    </location>
</feature>
<dbReference type="InterPro" id="IPR036395">
    <property type="entry name" value="Cu_fist_DNA-bd_dom_sf"/>
</dbReference>
<evidence type="ECO:0000256" key="1">
    <source>
        <dbReference type="ARBA" id="ARBA00004123"/>
    </source>
</evidence>
<dbReference type="SMART" id="SM00412">
    <property type="entry name" value="Cu_FIST"/>
    <property type="match status" value="1"/>
</dbReference>
<dbReference type="RefSeq" id="XP_033571674.1">
    <property type="nucleotide sequence ID" value="XM_033712780.1"/>
</dbReference>
<proteinExistence type="predicted"/>
<keyword evidence="11" id="KW-1185">Reference proteome</keyword>
<dbReference type="PRINTS" id="PR00617">
    <property type="entry name" value="COPPERFIST"/>
</dbReference>
<dbReference type="SMART" id="SM01090">
    <property type="entry name" value="Copper-fist"/>
    <property type="match status" value="1"/>
</dbReference>
<dbReference type="Pfam" id="PF00649">
    <property type="entry name" value="Copper-fist"/>
    <property type="match status" value="1"/>
</dbReference>